<dbReference type="InterPro" id="IPR036249">
    <property type="entry name" value="Thioredoxin-like_sf"/>
</dbReference>
<dbReference type="Proteomes" id="UP000662814">
    <property type="component" value="Chromosome"/>
</dbReference>
<dbReference type="RefSeq" id="WP_166985833.1">
    <property type="nucleotide sequence ID" value="NZ_CP061169.1"/>
</dbReference>
<keyword evidence="5" id="KW-1185">Reference proteome</keyword>
<organism evidence="4 5">
    <name type="scientific">Paramicrobacterium chengjingii</name>
    <dbReference type="NCBI Taxonomy" id="2769067"/>
    <lineage>
        <taxon>Bacteria</taxon>
        <taxon>Bacillati</taxon>
        <taxon>Actinomycetota</taxon>
        <taxon>Actinomycetes</taxon>
        <taxon>Micrococcales</taxon>
        <taxon>Microbacteriaceae</taxon>
        <taxon>Paramicrobacterium</taxon>
    </lineage>
</organism>
<dbReference type="Pfam" id="PF13462">
    <property type="entry name" value="Thioredoxin_4"/>
    <property type="match status" value="1"/>
</dbReference>
<protein>
    <submittedName>
        <fullName evidence="4">Thioredoxin domain-containing protein</fullName>
    </submittedName>
</protein>
<evidence type="ECO:0000313" key="4">
    <source>
        <dbReference type="EMBL" id="QPZ38676.1"/>
    </source>
</evidence>
<evidence type="ECO:0000259" key="3">
    <source>
        <dbReference type="Pfam" id="PF13462"/>
    </source>
</evidence>
<proteinExistence type="predicted"/>
<dbReference type="InterPro" id="IPR012336">
    <property type="entry name" value="Thioredoxin-like_fold"/>
</dbReference>
<gene>
    <name evidence="4" type="ORF">HCR76_00775</name>
</gene>
<keyword evidence="2" id="KW-0472">Membrane</keyword>
<accession>A0ABX6YIU4</accession>
<keyword evidence="2" id="KW-1133">Transmembrane helix</keyword>
<sequence>MSKKPNNAPSPGASKKQRQQHIRELARQERERHEKRERRVRWAWQGGIGIIILAVVAVVVVVIVTSMKPATAAAGPKNMASDGILFTSEGGQPVPVETAAMKEGGSPTPTDFSSYKDSVSVVMYLDYMCPICGQFEAANGEMLIQLAASGDIALELHPISFLDRASQGTEYSTRSANAMAAVANYQPEVFLAANTAMFTSQPAENSEGLTDDEIWSILQSAGVTDENVKKAIDNETYSDWVAEATDRAMGGSDYSYLDTPAAVTGTPTVVINGVQYQGGIDDTSALAKAIQDAAAQSGGSGSEETPAE</sequence>
<dbReference type="Gene3D" id="3.40.30.10">
    <property type="entry name" value="Glutaredoxin"/>
    <property type="match status" value="1"/>
</dbReference>
<dbReference type="EMBL" id="CP061169">
    <property type="protein sequence ID" value="QPZ38676.1"/>
    <property type="molecule type" value="Genomic_DNA"/>
</dbReference>
<evidence type="ECO:0000256" key="2">
    <source>
        <dbReference type="SAM" id="Phobius"/>
    </source>
</evidence>
<name>A0ABX6YIU4_9MICO</name>
<evidence type="ECO:0000313" key="5">
    <source>
        <dbReference type="Proteomes" id="UP000662814"/>
    </source>
</evidence>
<feature type="region of interest" description="Disordered" evidence="1">
    <location>
        <begin position="1"/>
        <end position="37"/>
    </location>
</feature>
<dbReference type="SUPFAM" id="SSF52833">
    <property type="entry name" value="Thioredoxin-like"/>
    <property type="match status" value="1"/>
</dbReference>
<reference evidence="4 5" key="1">
    <citation type="submission" date="2020-12" db="EMBL/GenBank/DDBJ databases">
        <title>Microbacterium sp. HY060.</title>
        <authorList>
            <person name="Zhou J."/>
        </authorList>
    </citation>
    <scope>NUCLEOTIDE SEQUENCE [LARGE SCALE GENOMIC DNA]</scope>
    <source>
        <strain evidence="4 5">HY60</strain>
    </source>
</reference>
<feature type="compositionally biased region" description="Basic and acidic residues" evidence="1">
    <location>
        <begin position="21"/>
        <end position="34"/>
    </location>
</feature>
<keyword evidence="2" id="KW-0812">Transmembrane</keyword>
<feature type="transmembrane region" description="Helical" evidence="2">
    <location>
        <begin position="42"/>
        <end position="64"/>
    </location>
</feature>
<feature type="domain" description="Thioredoxin-like fold" evidence="3">
    <location>
        <begin position="118"/>
        <end position="290"/>
    </location>
</feature>
<evidence type="ECO:0000256" key="1">
    <source>
        <dbReference type="SAM" id="MobiDB-lite"/>
    </source>
</evidence>